<dbReference type="CDD" id="cd19499">
    <property type="entry name" value="RecA-like_ClpB_Hsp104-like"/>
    <property type="match status" value="1"/>
</dbReference>
<evidence type="ECO:0000313" key="5">
    <source>
        <dbReference type="EMBL" id="AND76950.1"/>
    </source>
</evidence>
<name>A0A172Q431_9APIC</name>
<dbReference type="Pfam" id="PF07724">
    <property type="entry name" value="AAA_2"/>
    <property type="match status" value="1"/>
</dbReference>
<evidence type="ECO:0000256" key="2">
    <source>
        <dbReference type="ARBA" id="ARBA00022840"/>
    </source>
</evidence>
<reference evidence="5" key="1">
    <citation type="journal article" date="2017" name="Raffles Bull. Zool.">
        <title>Haematozoa of the Great Blue Turacos, Corythaeola cristata (Vieillot, 1816) (Aves: Musophagiformes: Musophagidae) imported to Singapore Jurong Bird Park with description and molecular characterisation of Haemoproteus (Parahaemoproteus) minchini new species (Apicomplexa: Haemosporidia: Haemoproteidae).</title>
        <authorList>
            <person name="Chavatte J.-M."/>
            <person name="Okumura C."/>
            <person name="Landau I."/>
        </authorList>
    </citation>
    <scope>NUCLEOTIDE SEQUENCE</scope>
    <source>
        <strain evidence="5">H2910</strain>
    </source>
</reference>
<dbReference type="InterPro" id="IPR050130">
    <property type="entry name" value="ClpA_ClpB"/>
</dbReference>
<dbReference type="PANTHER" id="PTHR11638:SF18">
    <property type="entry name" value="HEAT SHOCK PROTEIN 104"/>
    <property type="match status" value="1"/>
</dbReference>
<evidence type="ECO:0000259" key="4">
    <source>
        <dbReference type="Pfam" id="PF07724"/>
    </source>
</evidence>
<organism evidence="5">
    <name type="scientific">Haemoproteus minchini</name>
    <dbReference type="NCBI Taxonomy" id="1842961"/>
    <lineage>
        <taxon>Eukaryota</taxon>
        <taxon>Sar</taxon>
        <taxon>Alveolata</taxon>
        <taxon>Apicomplexa</taxon>
        <taxon>Aconoidasida</taxon>
        <taxon>Haemosporida</taxon>
        <taxon>Haemoproteidae</taxon>
        <taxon>Haemoproteus</taxon>
    </lineage>
</organism>
<protein>
    <submittedName>
        <fullName evidence="5">Caseinolytic protease C</fullName>
    </submittedName>
</protein>
<feature type="non-terminal residue" evidence="5">
    <location>
        <position position="1"/>
    </location>
</feature>
<dbReference type="GO" id="GO:0034605">
    <property type="term" value="P:cellular response to heat"/>
    <property type="evidence" value="ECO:0007669"/>
    <property type="project" value="TreeGrafter"/>
</dbReference>
<proteinExistence type="predicted"/>
<dbReference type="EMBL" id="KU160478">
    <property type="protein sequence ID" value="AND76950.1"/>
    <property type="molecule type" value="Genomic_DNA"/>
</dbReference>
<dbReference type="GO" id="GO:0008233">
    <property type="term" value="F:peptidase activity"/>
    <property type="evidence" value="ECO:0007669"/>
    <property type="project" value="UniProtKB-KW"/>
</dbReference>
<keyword evidence="5" id="KW-0645">Protease</keyword>
<evidence type="ECO:0000256" key="1">
    <source>
        <dbReference type="ARBA" id="ARBA00022741"/>
    </source>
</evidence>
<dbReference type="GO" id="GO:0005524">
    <property type="term" value="F:ATP binding"/>
    <property type="evidence" value="ECO:0007669"/>
    <property type="project" value="UniProtKB-KW"/>
</dbReference>
<dbReference type="PRINTS" id="PR00300">
    <property type="entry name" value="CLPPROTEASEA"/>
</dbReference>
<dbReference type="AlphaFoldDB" id="A0A172Q431"/>
<gene>
    <name evidence="5" type="primary">clpC</name>
</gene>
<dbReference type="GO" id="GO:0016887">
    <property type="term" value="F:ATP hydrolysis activity"/>
    <property type="evidence" value="ECO:0007669"/>
    <property type="project" value="InterPro"/>
</dbReference>
<keyword evidence="3" id="KW-0143">Chaperone</keyword>
<dbReference type="InterPro" id="IPR028299">
    <property type="entry name" value="ClpA/B_CS2"/>
</dbReference>
<dbReference type="GO" id="GO:0005737">
    <property type="term" value="C:cytoplasm"/>
    <property type="evidence" value="ECO:0007669"/>
    <property type="project" value="TreeGrafter"/>
</dbReference>
<dbReference type="InterPro" id="IPR027417">
    <property type="entry name" value="P-loop_NTPase"/>
</dbReference>
<accession>A0A172Q431</accession>
<feature type="domain" description="ATPase AAA-type core" evidence="4">
    <location>
        <begin position="1"/>
        <end position="157"/>
    </location>
</feature>
<dbReference type="PANTHER" id="PTHR11638">
    <property type="entry name" value="ATP-DEPENDENT CLP PROTEASE"/>
    <property type="match status" value="1"/>
</dbReference>
<keyword evidence="2" id="KW-0067">ATP-binding</keyword>
<dbReference type="Gene3D" id="3.40.50.300">
    <property type="entry name" value="P-loop containing nucleotide triphosphate hydrolases"/>
    <property type="match status" value="1"/>
</dbReference>
<dbReference type="SUPFAM" id="SSF52540">
    <property type="entry name" value="P-loop containing nucleoside triphosphate hydrolases"/>
    <property type="match status" value="1"/>
</dbReference>
<dbReference type="InterPro" id="IPR003959">
    <property type="entry name" value="ATPase_AAA_core"/>
</dbReference>
<dbReference type="PROSITE" id="PS00871">
    <property type="entry name" value="CLPAB_2"/>
    <property type="match status" value="1"/>
</dbReference>
<sequence length="216" mass="24972">GKTELAKILAKYLFGSENELIRFDMSEYMEKHSISKLIGSPPGYIGYNEGGQLTEQVNKKSKAVILFDEIEKAHPDIYNIMLQILDEGRLTDSTGKYIDFTNTIILLTSNLGCPKTYDKYLSNKNYLMNIDLEDIKHNILNNINNYFKPELLNRLTNILIFNPLNLDNLLLICNKFINEIKIKLILNKFNILIYLQNNVKYIIIKLAYNPLYGARP</sequence>
<dbReference type="GO" id="GO:0006508">
    <property type="term" value="P:proteolysis"/>
    <property type="evidence" value="ECO:0007669"/>
    <property type="project" value="UniProtKB-KW"/>
</dbReference>
<evidence type="ECO:0000256" key="3">
    <source>
        <dbReference type="ARBA" id="ARBA00023186"/>
    </source>
</evidence>
<feature type="non-terminal residue" evidence="5">
    <location>
        <position position="216"/>
    </location>
</feature>
<keyword evidence="1" id="KW-0547">Nucleotide-binding</keyword>
<dbReference type="InterPro" id="IPR001270">
    <property type="entry name" value="ClpA/B"/>
</dbReference>
<keyword evidence="5" id="KW-0378">Hydrolase</keyword>